<comment type="similarity">
    <text evidence="2">Belongs to the bacterial solute-binding protein 5 family.</text>
</comment>
<dbReference type="Gene3D" id="3.40.190.10">
    <property type="entry name" value="Periplasmic binding protein-like II"/>
    <property type="match status" value="1"/>
</dbReference>
<evidence type="ECO:0000256" key="3">
    <source>
        <dbReference type="ARBA" id="ARBA00022729"/>
    </source>
</evidence>
<gene>
    <name evidence="5" type="ORF">G1H11_14600</name>
</gene>
<sequence length="550" mass="59208">MNARVVNLQALVHPALRLIALLTLGALVLAGCGGSSGGDDGADGTDGDATSEEGAQAAGATTGGVLNYALGADPPTLDIQQSTAGVVATVAYNMVEFLYVRDTAGANVPMLAESAEVSDDGLTWTVQLREGVNFHNGEVMTAQDVIASYERWAEISSIGREVAGRLAEVSAPDEHTVVFDFERPFGAFLSAISINTQGLAIYPASVVESSSETELSEVVGTGPYQLDEYDTGRLIRLVRFDDYSALPGDGPDGYGGHKPQYLDAIEFVPVANEGARLAGFDAGEYDLIHGSSADALLTLEGSPNLTIERVDPTGFQAILVNHASEVTSDLKLRQAIQAALSHTEILTAGLGADNFRLDPSIQLKETEWHSTAAEELYDMADPARAEQLIAESDYDGSVIRIVTSRDLVRFYNQAVVIEQQLEAVGLNVEIETYDWSTALAHRDDEAAWELFVTDYGMKNDPVEQPFMKLCAYVGWWCDDETQAVVDALQEESDQARRKELNDEFQELLYAQVPLIKIGDTGGVVAHHNRIGGVTRQGGASVLAWNTWITE</sequence>
<dbReference type="Pfam" id="PF00496">
    <property type="entry name" value="SBP_bac_5"/>
    <property type="match status" value="1"/>
</dbReference>
<dbReference type="SUPFAM" id="SSF53850">
    <property type="entry name" value="Periplasmic binding protein-like II"/>
    <property type="match status" value="1"/>
</dbReference>
<dbReference type="GO" id="GO:0015833">
    <property type="term" value="P:peptide transport"/>
    <property type="evidence" value="ECO:0007669"/>
    <property type="project" value="TreeGrafter"/>
</dbReference>
<accession>A0A6N9YNL1</accession>
<dbReference type="Gene3D" id="3.10.105.10">
    <property type="entry name" value="Dipeptide-binding Protein, Domain 3"/>
    <property type="match status" value="1"/>
</dbReference>
<dbReference type="GO" id="GO:0042597">
    <property type="term" value="C:periplasmic space"/>
    <property type="evidence" value="ECO:0007669"/>
    <property type="project" value="UniProtKB-ARBA"/>
</dbReference>
<dbReference type="GO" id="GO:1904680">
    <property type="term" value="F:peptide transmembrane transporter activity"/>
    <property type="evidence" value="ECO:0007669"/>
    <property type="project" value="TreeGrafter"/>
</dbReference>
<dbReference type="EMBL" id="JAAGOB010000007">
    <property type="protein sequence ID" value="NED96537.1"/>
    <property type="molecule type" value="Genomic_DNA"/>
</dbReference>
<dbReference type="InterPro" id="IPR023765">
    <property type="entry name" value="SBP_5_CS"/>
</dbReference>
<comment type="subcellular location">
    <subcellularLocation>
        <location evidence="1">Cell membrane</location>
        <topology evidence="1">Lipid-anchor</topology>
    </subcellularLocation>
</comment>
<name>A0A6N9YNL1_9ACTN</name>
<evidence type="ECO:0000259" key="4">
    <source>
        <dbReference type="Pfam" id="PF00496"/>
    </source>
</evidence>
<evidence type="ECO:0000313" key="5">
    <source>
        <dbReference type="EMBL" id="NED96537.1"/>
    </source>
</evidence>
<dbReference type="PROSITE" id="PS01040">
    <property type="entry name" value="SBP_BACTERIAL_5"/>
    <property type="match status" value="1"/>
</dbReference>
<evidence type="ECO:0000256" key="2">
    <source>
        <dbReference type="ARBA" id="ARBA00005695"/>
    </source>
</evidence>
<reference evidence="5 6" key="1">
    <citation type="submission" date="2020-02" db="EMBL/GenBank/DDBJ databases">
        <authorList>
            <person name="Li X.-J."/>
            <person name="Feng X.-M."/>
        </authorList>
    </citation>
    <scope>NUCLEOTIDE SEQUENCE [LARGE SCALE GENOMIC DNA]</scope>
    <source>
        <strain evidence="5 6">CGMCC 4.7225</strain>
    </source>
</reference>
<protein>
    <recommendedName>
        <fullName evidence="4">Solute-binding protein family 5 domain-containing protein</fullName>
    </recommendedName>
</protein>
<dbReference type="InterPro" id="IPR039424">
    <property type="entry name" value="SBP_5"/>
</dbReference>
<keyword evidence="6" id="KW-1185">Reference proteome</keyword>
<dbReference type="InterPro" id="IPR000914">
    <property type="entry name" value="SBP_5_dom"/>
</dbReference>
<feature type="domain" description="Solute-binding protein family 5" evidence="4">
    <location>
        <begin position="108"/>
        <end position="464"/>
    </location>
</feature>
<dbReference type="PANTHER" id="PTHR30290:SF38">
    <property type="entry name" value="D,D-DIPEPTIDE-BINDING PERIPLASMIC PROTEIN DDPA-RELATED"/>
    <property type="match status" value="1"/>
</dbReference>
<dbReference type="RefSeq" id="WP_163819321.1">
    <property type="nucleotide sequence ID" value="NZ_JAAGOB010000007.1"/>
</dbReference>
<dbReference type="Gene3D" id="3.90.76.10">
    <property type="entry name" value="Dipeptide-binding Protein, Domain 1"/>
    <property type="match status" value="1"/>
</dbReference>
<dbReference type="PIRSF" id="PIRSF002741">
    <property type="entry name" value="MppA"/>
    <property type="match status" value="1"/>
</dbReference>
<keyword evidence="3" id="KW-0732">Signal</keyword>
<dbReference type="PANTHER" id="PTHR30290">
    <property type="entry name" value="PERIPLASMIC BINDING COMPONENT OF ABC TRANSPORTER"/>
    <property type="match status" value="1"/>
</dbReference>
<evidence type="ECO:0000256" key="1">
    <source>
        <dbReference type="ARBA" id="ARBA00004193"/>
    </source>
</evidence>
<comment type="caution">
    <text evidence="5">The sequence shown here is derived from an EMBL/GenBank/DDBJ whole genome shotgun (WGS) entry which is preliminary data.</text>
</comment>
<dbReference type="GO" id="GO:0043190">
    <property type="term" value="C:ATP-binding cassette (ABC) transporter complex"/>
    <property type="evidence" value="ECO:0007669"/>
    <property type="project" value="InterPro"/>
</dbReference>
<organism evidence="5 6">
    <name type="scientific">Phytoactinopolyspora alkaliphila</name>
    <dbReference type="NCBI Taxonomy" id="1783498"/>
    <lineage>
        <taxon>Bacteria</taxon>
        <taxon>Bacillati</taxon>
        <taxon>Actinomycetota</taxon>
        <taxon>Actinomycetes</taxon>
        <taxon>Jiangellales</taxon>
        <taxon>Jiangellaceae</taxon>
        <taxon>Phytoactinopolyspora</taxon>
    </lineage>
</organism>
<dbReference type="AlphaFoldDB" id="A0A6N9YNL1"/>
<proteinExistence type="inferred from homology"/>
<dbReference type="InterPro" id="IPR030678">
    <property type="entry name" value="Peptide/Ni-bd"/>
</dbReference>
<dbReference type="PROSITE" id="PS51257">
    <property type="entry name" value="PROKAR_LIPOPROTEIN"/>
    <property type="match status" value="1"/>
</dbReference>
<dbReference type="Proteomes" id="UP000469185">
    <property type="component" value="Unassembled WGS sequence"/>
</dbReference>
<evidence type="ECO:0000313" key="6">
    <source>
        <dbReference type="Proteomes" id="UP000469185"/>
    </source>
</evidence>